<dbReference type="OMA" id="LYSWADY"/>
<keyword evidence="3 7" id="KW-0813">Transport</keyword>
<dbReference type="GO" id="GO:0042597">
    <property type="term" value="C:periplasmic space"/>
    <property type="evidence" value="ECO:0007669"/>
    <property type="project" value="UniProtKB-SubCell"/>
</dbReference>
<feature type="binding site" evidence="8">
    <location>
        <position position="82"/>
    </location>
    <ligand>
        <name>spermidine</name>
        <dbReference type="ChEBI" id="CHEBI:57834"/>
    </ligand>
</feature>
<dbReference type="RefSeq" id="WP_004725936.1">
    <property type="nucleotide sequence ID" value="NZ_CABLCD010000013.1"/>
</dbReference>
<dbReference type="FunCoup" id="A0A0Q2MX20">
    <property type="interactions" value="209"/>
</dbReference>
<feature type="binding site" evidence="8">
    <location>
        <begin position="165"/>
        <end position="168"/>
    </location>
    <ligand>
        <name>spermidine</name>
        <dbReference type="ChEBI" id="CHEBI:57834"/>
    </ligand>
</feature>
<comment type="similarity">
    <text evidence="2 7">Belongs to the bacterial solute-binding protein PotD/PotF family.</text>
</comment>
<dbReference type="Proteomes" id="UP000051221">
    <property type="component" value="Unassembled WGS sequence"/>
</dbReference>
<keyword evidence="5 7" id="KW-0574">Periplasm</keyword>
<organism evidence="10 11">
    <name type="scientific">Vibrio furnissii</name>
    <dbReference type="NCBI Taxonomy" id="29494"/>
    <lineage>
        <taxon>Bacteria</taxon>
        <taxon>Pseudomonadati</taxon>
        <taxon>Pseudomonadota</taxon>
        <taxon>Gammaproteobacteria</taxon>
        <taxon>Vibrionales</taxon>
        <taxon>Vibrionaceae</taxon>
        <taxon>Vibrio</taxon>
    </lineage>
</organism>
<dbReference type="GO" id="GO:0015846">
    <property type="term" value="P:polyamine transport"/>
    <property type="evidence" value="ECO:0007669"/>
    <property type="project" value="InterPro"/>
</dbReference>
<dbReference type="Gene3D" id="3.40.190.10">
    <property type="entry name" value="Periplasmic binding protein-like II"/>
    <property type="match status" value="2"/>
</dbReference>
<comment type="subcellular location">
    <subcellularLocation>
        <location evidence="1 7">Periplasm</location>
    </subcellularLocation>
</comment>
<feature type="binding site" evidence="8">
    <location>
        <position position="324"/>
    </location>
    <ligand>
        <name>spermidine</name>
        <dbReference type="ChEBI" id="CHEBI:57834"/>
    </ligand>
</feature>
<evidence type="ECO:0000256" key="1">
    <source>
        <dbReference type="ARBA" id="ARBA00004418"/>
    </source>
</evidence>
<evidence type="ECO:0000313" key="10">
    <source>
        <dbReference type="EMBL" id="KQH84215.1"/>
    </source>
</evidence>
<dbReference type="PRINTS" id="PR00909">
    <property type="entry name" value="SPERMDNBNDNG"/>
</dbReference>
<comment type="function">
    <text evidence="6">Required for the activity of the bacterial periplasmic transport system of putrescine and spermidine. Polyamine binding protein.</text>
</comment>
<dbReference type="AlphaFoldDB" id="A0A0Q2MX20"/>
<keyword evidence="11" id="KW-1185">Reference proteome</keyword>
<dbReference type="PANTHER" id="PTHR30222">
    <property type="entry name" value="SPERMIDINE/PUTRESCINE-BINDING PERIPLASMIC PROTEIN"/>
    <property type="match status" value="1"/>
</dbReference>
<dbReference type="InterPro" id="IPR006059">
    <property type="entry name" value="SBP"/>
</dbReference>
<dbReference type="PIRSF" id="PIRSF019574">
    <property type="entry name" value="Periplasmic_polyamine_BP"/>
    <property type="match status" value="1"/>
</dbReference>
<sequence length="346" mass="39021">MKSKLYAGALCAATLFTTNAIADDQQLYFYNWSEYIPNEVLEDFTKETGIKVIYSTYESNESMYAKLKTQGSGYDLVVPSTYFVSKMRKEGMLREIDKSKLSHFSDLDPNYLNKPFDPDNKYSIPYIWGATGIGINTDMLDKSSVKNWGDLWDAKWEGQLMMMDDAREVFHIALSKLGYSPNTTDPKEIEAAYHELRKLMPNVLVFNSDFPANPYLAGEVSLGMLWNGSAYMAREEGAPIEIIWPEQGTIFWMDSIAIPAGAKNVEAAHKMIDFLLRPENAAKIALEIGYPTPVKTAYSLLPAEFANDPNVFPPQSVMDSGVWQDEVGEAAALYEEYFQKLKVNSK</sequence>
<feature type="chain" id="PRO_5006194715" description="Putrescine-binding periplasmic protein" evidence="9">
    <location>
        <begin position="23"/>
        <end position="346"/>
    </location>
</feature>
<evidence type="ECO:0000256" key="3">
    <source>
        <dbReference type="ARBA" id="ARBA00022448"/>
    </source>
</evidence>
<evidence type="ECO:0000256" key="4">
    <source>
        <dbReference type="ARBA" id="ARBA00022729"/>
    </source>
</evidence>
<evidence type="ECO:0000313" key="11">
    <source>
        <dbReference type="Proteomes" id="UP000051221"/>
    </source>
</evidence>
<dbReference type="FunFam" id="3.40.190.10:FF:000062">
    <property type="entry name" value="Putrescine-binding periplasmic protein"/>
    <property type="match status" value="1"/>
</dbReference>
<keyword evidence="4 9" id="KW-0732">Signal</keyword>
<feature type="signal peptide" evidence="9">
    <location>
        <begin position="1"/>
        <end position="22"/>
    </location>
</feature>
<name>A0A0Q2MX20_VIBFU</name>
<dbReference type="InParanoid" id="A0A0Q2MX20"/>
<evidence type="ECO:0000256" key="6">
    <source>
        <dbReference type="ARBA" id="ARBA00056738"/>
    </source>
</evidence>
<reference evidence="10 11" key="1">
    <citation type="submission" date="2015-08" db="EMBL/GenBank/DDBJ databases">
        <title>Antibacterial properties of a collection of Vibrionaceae strains.</title>
        <authorList>
            <person name="Giubergia S."/>
        </authorList>
    </citation>
    <scope>NUCLEOTIDE SEQUENCE [LARGE SCALE GENOMIC DNA]</scope>
    <source>
        <strain evidence="10 11">S0821</strain>
    </source>
</reference>
<evidence type="ECO:0000256" key="7">
    <source>
        <dbReference type="PIRNR" id="PIRNR019574"/>
    </source>
</evidence>
<dbReference type="InterPro" id="IPR001188">
    <property type="entry name" value="Sperm_putr-bd"/>
</dbReference>
<gene>
    <name evidence="10" type="primary">potD</name>
    <name evidence="10" type="ORF">AMR76_18470</name>
</gene>
<comment type="caution">
    <text evidence="10">The sequence shown here is derived from an EMBL/GenBank/DDBJ whole genome shotgun (WGS) entry which is preliminary data.</text>
</comment>
<dbReference type="Pfam" id="PF13416">
    <property type="entry name" value="SBP_bac_8"/>
    <property type="match status" value="1"/>
</dbReference>
<dbReference type="GeneID" id="50535581"/>
<dbReference type="OrthoDB" id="9769319at2"/>
<dbReference type="EMBL" id="LKHS01000020">
    <property type="protein sequence ID" value="KQH84215.1"/>
    <property type="molecule type" value="Genomic_DNA"/>
</dbReference>
<accession>A0A0Q2MX20</accession>
<dbReference type="GO" id="GO:0019808">
    <property type="term" value="F:polyamine binding"/>
    <property type="evidence" value="ECO:0007669"/>
    <property type="project" value="InterPro"/>
</dbReference>
<dbReference type="SUPFAM" id="SSF53850">
    <property type="entry name" value="Periplasmic binding protein-like II"/>
    <property type="match status" value="1"/>
</dbReference>
<evidence type="ECO:0000256" key="9">
    <source>
        <dbReference type="SAM" id="SignalP"/>
    </source>
</evidence>
<dbReference type="PANTHER" id="PTHR30222:SF17">
    <property type="entry name" value="SPERMIDINE_PUTRESCINE-BINDING PERIPLASMIC PROTEIN"/>
    <property type="match status" value="1"/>
</dbReference>
<protein>
    <recommendedName>
        <fullName evidence="7">Putrescine-binding periplasmic protein</fullName>
    </recommendedName>
</protein>
<evidence type="ECO:0000256" key="5">
    <source>
        <dbReference type="ARBA" id="ARBA00022764"/>
    </source>
</evidence>
<proteinExistence type="inferred from homology"/>
<feature type="binding site" evidence="8">
    <location>
        <position position="34"/>
    </location>
    <ligand>
        <name>spermidine</name>
        <dbReference type="ChEBI" id="CHEBI:57834"/>
    </ligand>
</feature>
<evidence type="ECO:0000256" key="2">
    <source>
        <dbReference type="ARBA" id="ARBA00007173"/>
    </source>
</evidence>
<evidence type="ECO:0000256" key="8">
    <source>
        <dbReference type="PIRSR" id="PIRSR019574-1"/>
    </source>
</evidence>